<feature type="chain" id="PRO_5009310888" evidence="1">
    <location>
        <begin position="19"/>
        <end position="108"/>
    </location>
</feature>
<dbReference type="WBParaSite" id="Hba_08932">
    <property type="protein sequence ID" value="Hba_08932"/>
    <property type="gene ID" value="Hba_08932"/>
</dbReference>
<proteinExistence type="predicted"/>
<feature type="signal peptide" evidence="1">
    <location>
        <begin position="1"/>
        <end position="18"/>
    </location>
</feature>
<evidence type="ECO:0000256" key="1">
    <source>
        <dbReference type="SAM" id="SignalP"/>
    </source>
</evidence>
<dbReference type="Proteomes" id="UP000095283">
    <property type="component" value="Unplaced"/>
</dbReference>
<evidence type="ECO:0000313" key="3">
    <source>
        <dbReference type="WBParaSite" id="Hba_08932"/>
    </source>
</evidence>
<dbReference type="AlphaFoldDB" id="A0A1I7WUV1"/>
<sequence length="108" mass="12132">MFAISLSCLFLYHLYLTARNRSTVESFRAPILESGPDKNAFNQGVASNYREVFGQDWTLWFLPVFSSLGDGVNFRRWSSVSRYSLLAQAETGGLLCSDSEDSLNSDTM</sequence>
<keyword evidence="2" id="KW-1185">Reference proteome</keyword>
<evidence type="ECO:0000313" key="2">
    <source>
        <dbReference type="Proteomes" id="UP000095283"/>
    </source>
</evidence>
<reference evidence="3" key="1">
    <citation type="submission" date="2016-11" db="UniProtKB">
        <authorList>
            <consortium name="WormBaseParasite"/>
        </authorList>
    </citation>
    <scope>IDENTIFICATION</scope>
</reference>
<protein>
    <submittedName>
        <fullName evidence="3">Protein S-acyltransferase</fullName>
    </submittedName>
</protein>
<keyword evidence="1" id="KW-0732">Signal</keyword>
<name>A0A1I7WUV1_HETBA</name>
<accession>A0A1I7WUV1</accession>
<organism evidence="2 3">
    <name type="scientific">Heterorhabditis bacteriophora</name>
    <name type="common">Entomopathogenic nematode worm</name>
    <dbReference type="NCBI Taxonomy" id="37862"/>
    <lineage>
        <taxon>Eukaryota</taxon>
        <taxon>Metazoa</taxon>
        <taxon>Ecdysozoa</taxon>
        <taxon>Nematoda</taxon>
        <taxon>Chromadorea</taxon>
        <taxon>Rhabditida</taxon>
        <taxon>Rhabditina</taxon>
        <taxon>Rhabditomorpha</taxon>
        <taxon>Strongyloidea</taxon>
        <taxon>Heterorhabditidae</taxon>
        <taxon>Heterorhabditis</taxon>
    </lineage>
</organism>